<dbReference type="AlphaFoldDB" id="A0A2T4YWM6"/>
<proteinExistence type="predicted"/>
<feature type="domain" description="Amidohydrolase 3" evidence="1">
    <location>
        <begin position="247"/>
        <end position="479"/>
    </location>
</feature>
<dbReference type="InterPro" id="IPR050138">
    <property type="entry name" value="DHOase/Allantoinase_Hydrolase"/>
</dbReference>
<evidence type="ECO:0000313" key="2">
    <source>
        <dbReference type="EMBL" id="PTM49067.1"/>
    </source>
</evidence>
<dbReference type="Gene3D" id="3.20.20.140">
    <property type="entry name" value="Metal-dependent hydrolases"/>
    <property type="match status" value="1"/>
</dbReference>
<accession>A0A2T4YWM6</accession>
<dbReference type="PANTHER" id="PTHR43668:SF2">
    <property type="entry name" value="ALLANTOINASE"/>
    <property type="match status" value="1"/>
</dbReference>
<dbReference type="RefSeq" id="WP_108179578.1">
    <property type="nucleotide sequence ID" value="NZ_PZZL01000021.1"/>
</dbReference>
<dbReference type="PANTHER" id="PTHR43668">
    <property type="entry name" value="ALLANTOINASE"/>
    <property type="match status" value="1"/>
</dbReference>
<dbReference type="Pfam" id="PF07969">
    <property type="entry name" value="Amidohydro_3"/>
    <property type="match status" value="1"/>
</dbReference>
<organism evidence="2 3">
    <name type="scientific">Phreatobacter oligotrophus</name>
    <dbReference type="NCBI Taxonomy" id="1122261"/>
    <lineage>
        <taxon>Bacteria</taxon>
        <taxon>Pseudomonadati</taxon>
        <taxon>Pseudomonadota</taxon>
        <taxon>Alphaproteobacteria</taxon>
        <taxon>Hyphomicrobiales</taxon>
        <taxon>Phreatobacteraceae</taxon>
        <taxon>Phreatobacter</taxon>
    </lineage>
</organism>
<sequence length="502" mass="53573">MTSTSGPFDLVIRGGRIVDPASGRDGTGDIAVTAGKIAAVGTVAGEGRREIDAGGLVVTPGFIDLHAHGQTVAADRMQAFDGVTTTLELEAGVLPVALWYENQARKGRVLNYGTAANWVFARIAAMIGAEPEADLAFMGRNSNDKRWIENVASDAEVKEILTRLRQGLDEGAIGIGILNAYAPGAGVKEMTSVCQLAAERAVPTYTHVAYASNVDPRSSVEAYIRLVGYAGASGAHMHICHFNSTSLQDVEQASRLIAKAQAQGLNITVEAYPYGTGSTVLGATFFADPQFKERTGGTYEAIEMVDTGRTFHNREELLAAQAQDPGSLVLWHFLDVEANPRHRDLLDVSILHPGGAIASDAMPWTNPDGSVYDGDAWPLPEGTSSHPRSSGTFTRFLRQYVRERAMLPLIDGIAKCTLIPAEILGPSTPAMRSKGRLAVGADADIAVFDWDSLTDRAEFKAMNRAAEGMRHVIVNGEAVITDGALVREARPGKPVRRPVKGA</sequence>
<dbReference type="InterPro" id="IPR013108">
    <property type="entry name" value="Amidohydro_3"/>
</dbReference>
<dbReference type="SUPFAM" id="SSF51556">
    <property type="entry name" value="Metallo-dependent hydrolases"/>
    <property type="match status" value="1"/>
</dbReference>
<dbReference type="GO" id="GO:0005737">
    <property type="term" value="C:cytoplasm"/>
    <property type="evidence" value="ECO:0007669"/>
    <property type="project" value="TreeGrafter"/>
</dbReference>
<dbReference type="InterPro" id="IPR032466">
    <property type="entry name" value="Metal_Hydrolase"/>
</dbReference>
<gene>
    <name evidence="2" type="ORF">C8P69_12120</name>
</gene>
<dbReference type="GO" id="GO:0004038">
    <property type="term" value="F:allantoinase activity"/>
    <property type="evidence" value="ECO:0007669"/>
    <property type="project" value="TreeGrafter"/>
</dbReference>
<evidence type="ECO:0000313" key="3">
    <source>
        <dbReference type="Proteomes" id="UP000241808"/>
    </source>
</evidence>
<dbReference type="NCBIfam" id="NF006560">
    <property type="entry name" value="PRK09061.1"/>
    <property type="match status" value="1"/>
</dbReference>
<dbReference type="Proteomes" id="UP000241808">
    <property type="component" value="Unassembled WGS sequence"/>
</dbReference>
<dbReference type="EMBL" id="PZZL01000021">
    <property type="protein sequence ID" value="PTM49067.1"/>
    <property type="molecule type" value="Genomic_DNA"/>
</dbReference>
<dbReference type="SUPFAM" id="SSF51338">
    <property type="entry name" value="Composite domain of metallo-dependent hydrolases"/>
    <property type="match status" value="1"/>
</dbReference>
<dbReference type="Gene3D" id="3.30.1490.130">
    <property type="entry name" value="D-aminoacylase. Domain 3"/>
    <property type="match status" value="1"/>
</dbReference>
<dbReference type="InterPro" id="IPR023100">
    <property type="entry name" value="D-aminoacylase_insert_dom_sf"/>
</dbReference>
<name>A0A2T4YWM6_9HYPH</name>
<keyword evidence="3" id="KW-1185">Reference proteome</keyword>
<dbReference type="OrthoDB" id="9766983at2"/>
<protein>
    <submittedName>
        <fullName evidence="2">Dihydroorotase</fullName>
    </submittedName>
</protein>
<dbReference type="GO" id="GO:0006145">
    <property type="term" value="P:purine nucleobase catabolic process"/>
    <property type="evidence" value="ECO:0007669"/>
    <property type="project" value="TreeGrafter"/>
</dbReference>
<reference evidence="2 3" key="1">
    <citation type="submission" date="2018-04" db="EMBL/GenBank/DDBJ databases">
        <title>Genomic Encyclopedia of Archaeal and Bacterial Type Strains, Phase II (KMG-II): from individual species to whole genera.</title>
        <authorList>
            <person name="Goeker M."/>
        </authorList>
    </citation>
    <scope>NUCLEOTIDE SEQUENCE [LARGE SCALE GENOMIC DNA]</scope>
    <source>
        <strain evidence="2 3">DSM 25521</strain>
    </source>
</reference>
<comment type="caution">
    <text evidence="2">The sequence shown here is derived from an EMBL/GenBank/DDBJ whole genome shotgun (WGS) entry which is preliminary data.</text>
</comment>
<dbReference type="InterPro" id="IPR011059">
    <property type="entry name" value="Metal-dep_hydrolase_composite"/>
</dbReference>
<evidence type="ECO:0000259" key="1">
    <source>
        <dbReference type="Pfam" id="PF07969"/>
    </source>
</evidence>
<dbReference type="GO" id="GO:0016811">
    <property type="term" value="F:hydrolase activity, acting on carbon-nitrogen (but not peptide) bonds, in linear amides"/>
    <property type="evidence" value="ECO:0007669"/>
    <property type="project" value="InterPro"/>
</dbReference>
<dbReference type="Gene3D" id="2.30.40.10">
    <property type="entry name" value="Urease, subunit C, domain 1"/>
    <property type="match status" value="1"/>
</dbReference>